<dbReference type="Pfam" id="PF14495">
    <property type="entry name" value="Cytochrom_C550"/>
    <property type="match status" value="1"/>
</dbReference>
<keyword evidence="7 12" id="KW-0249">Electron transport</keyword>
<evidence type="ECO:0000256" key="11">
    <source>
        <dbReference type="ARBA" id="ARBA00023276"/>
    </source>
</evidence>
<protein>
    <recommendedName>
        <fullName evidence="12">Photosystem II extrinsic protein V</fullName>
        <shortName evidence="12">PsbV</shortName>
    </recommendedName>
    <alternativeName>
        <fullName evidence="12">Cytochrome c-550</fullName>
    </alternativeName>
    <alternativeName>
        <fullName evidence="12">Cytochrome c550</fullName>
    </alternativeName>
    <alternativeName>
        <fullName evidence="12">Low-potential cytochrome c</fullName>
    </alternativeName>
</protein>
<sequence precursor="true">MKRLILLAVATLFFAFQLAVQNVAAIELDEATRTVKLNAAGDTVVVSLEQIKEGKRIFNDTCAQCHAQGETKTDPNVDLGGEALALAFPPRDSIEAIVDFLKNPMSYDGEYEISEFHPSIKSADIFTEMRNFSEDDLYAVSGHILIQPKVQGDLWGGGKAVR</sequence>
<dbReference type="PROSITE" id="PS51007">
    <property type="entry name" value="CYTC"/>
    <property type="match status" value="1"/>
</dbReference>
<evidence type="ECO:0000256" key="9">
    <source>
        <dbReference type="ARBA" id="ARBA00023078"/>
    </source>
</evidence>
<comment type="subcellular location">
    <subcellularLocation>
        <location evidence="12">Cellular thylakoid membrane</location>
        <topology evidence="12">Peripheral membrane protein</topology>
        <orientation evidence="12">Lumenal side</orientation>
    </subcellularLocation>
    <subcellularLocation>
        <location evidence="1">Membrane</location>
        <topology evidence="1">Peripheral membrane protein</topology>
    </subcellularLocation>
    <text evidence="12">Associated with photosystem II at the lumenal side of the thylakoid membrane.</text>
</comment>
<feature type="chain" id="PRO_5041756415" description="Photosystem II extrinsic protein V" evidence="12">
    <location>
        <begin position="20"/>
        <end position="162"/>
    </location>
</feature>
<keyword evidence="5 12" id="KW-0349">Heme</keyword>
<evidence type="ECO:0000256" key="2">
    <source>
        <dbReference type="ARBA" id="ARBA00010433"/>
    </source>
</evidence>
<keyword evidence="6 12" id="KW-0479">Metal-binding</keyword>
<dbReference type="EMBL" id="JAMZMM010000172">
    <property type="protein sequence ID" value="MCP2730137.1"/>
    <property type="molecule type" value="Genomic_DNA"/>
</dbReference>
<evidence type="ECO:0000259" key="13">
    <source>
        <dbReference type="PROSITE" id="PS51007"/>
    </source>
</evidence>
<keyword evidence="4 12" id="KW-0602">Photosynthesis</keyword>
<accession>A0AAE3GU73</accession>
<dbReference type="GO" id="GO:0022904">
    <property type="term" value="P:respiratory electron transport chain"/>
    <property type="evidence" value="ECO:0007669"/>
    <property type="project" value="InterPro"/>
</dbReference>
<dbReference type="Gene3D" id="1.10.760.10">
    <property type="entry name" value="Cytochrome c-like domain"/>
    <property type="match status" value="1"/>
</dbReference>
<gene>
    <name evidence="12 14" type="primary">psbV</name>
    <name evidence="14" type="ORF">NJ959_17025</name>
</gene>
<feature type="binding site" description="axial binding residue" evidence="12">
    <location>
        <position position="66"/>
    </location>
    <ligand>
        <name>heme c</name>
        <dbReference type="ChEBI" id="CHEBI:61717"/>
    </ligand>
    <ligandPart>
        <name>Fe</name>
        <dbReference type="ChEBI" id="CHEBI:18248"/>
    </ligandPart>
</feature>
<dbReference type="GO" id="GO:0005506">
    <property type="term" value="F:iron ion binding"/>
    <property type="evidence" value="ECO:0007669"/>
    <property type="project" value="InterPro"/>
</dbReference>
<evidence type="ECO:0000256" key="3">
    <source>
        <dbReference type="ARBA" id="ARBA00022448"/>
    </source>
</evidence>
<comment type="function">
    <text evidence="12">One of the extrinsic, lumenal subunits of photosystem II (PSII). PSII is a light-driven water plastoquinone oxidoreductase, using light energy to abstract electrons from H(2)O, generating a proton gradient subsequently used for ATP formation. The extrinsic proteins stabilize the structure of photosystem II oxygen-evolving complex (OEC), the ion environment of oxygen evolution and protect the OEC against heat-induced inactivation. Low-potential cytochrome c that plays a role in the OEC of PSII.</text>
</comment>
<name>A0AAE3GU73_9CYAN</name>
<dbReference type="InterPro" id="IPR009056">
    <property type="entry name" value="Cyt_c-like_dom"/>
</dbReference>
<keyword evidence="12" id="KW-0732">Signal</keyword>
<proteinExistence type="inferred from homology"/>
<evidence type="ECO:0000256" key="4">
    <source>
        <dbReference type="ARBA" id="ARBA00022531"/>
    </source>
</evidence>
<feature type="signal peptide" evidence="12">
    <location>
        <begin position="1"/>
        <end position="19"/>
    </location>
</feature>
<dbReference type="HAMAP" id="MF_01378">
    <property type="entry name" value="PSII_Cyt550"/>
    <property type="match status" value="1"/>
</dbReference>
<evidence type="ECO:0000256" key="5">
    <source>
        <dbReference type="ARBA" id="ARBA00022617"/>
    </source>
</evidence>
<evidence type="ECO:0000256" key="1">
    <source>
        <dbReference type="ARBA" id="ARBA00004170"/>
    </source>
</evidence>
<comment type="similarity">
    <text evidence="2 12">Belongs to the cytochrome c family. PsbV subfamily.</text>
</comment>
<feature type="binding site" description="covalent" evidence="12">
    <location>
        <position position="62"/>
    </location>
    <ligand>
        <name>heme c</name>
        <dbReference type="ChEBI" id="CHEBI:61717"/>
    </ligand>
</feature>
<keyword evidence="11 12" id="KW-0604">Photosystem II</keyword>
<organism evidence="14 15">
    <name type="scientific">Limnofasciculus baicalensis BBK-W-15</name>
    <dbReference type="NCBI Taxonomy" id="2699891"/>
    <lineage>
        <taxon>Bacteria</taxon>
        <taxon>Bacillati</taxon>
        <taxon>Cyanobacteriota</taxon>
        <taxon>Cyanophyceae</taxon>
        <taxon>Coleofasciculales</taxon>
        <taxon>Coleofasciculaceae</taxon>
        <taxon>Limnofasciculus</taxon>
        <taxon>Limnofasciculus baicalensis</taxon>
    </lineage>
</organism>
<evidence type="ECO:0000256" key="7">
    <source>
        <dbReference type="ARBA" id="ARBA00022982"/>
    </source>
</evidence>
<comment type="subunit">
    <text evidence="12">PSII is composed of 1 copy each of membrane proteins PsbA, PsbB, PsbC, PsbD, PsbE, PsbF, PsbH, PsbI, PsbJ, PsbK, PsbL, PsbM, PsbT, PsbX, PsbY, PsbZ, Psb30/Ycf12, peripheral proteins PsbO, CyanoQ (PsbQ), PsbU, PsbV and a large number of cofactors. It forms dimeric complexes.</text>
</comment>
<dbReference type="NCBIfam" id="TIGR03045">
    <property type="entry name" value="PS_II_C550"/>
    <property type="match status" value="1"/>
</dbReference>
<dbReference type="InterPro" id="IPR036909">
    <property type="entry name" value="Cyt_c-like_dom_sf"/>
</dbReference>
<dbReference type="SUPFAM" id="SSF46626">
    <property type="entry name" value="Cytochrome c"/>
    <property type="match status" value="1"/>
</dbReference>
<dbReference type="RefSeq" id="WP_254012903.1">
    <property type="nucleotide sequence ID" value="NZ_JAMZMM010000172.1"/>
</dbReference>
<comment type="caution">
    <text evidence="14">The sequence shown here is derived from an EMBL/GenBank/DDBJ whole genome shotgun (WGS) entry which is preliminary data.</text>
</comment>
<dbReference type="InterPro" id="IPR029490">
    <property type="entry name" value="Cytochrom_C550"/>
</dbReference>
<evidence type="ECO:0000256" key="6">
    <source>
        <dbReference type="ARBA" id="ARBA00022723"/>
    </source>
</evidence>
<keyword evidence="10 12" id="KW-0472">Membrane</keyword>
<comment type="cofactor">
    <cofactor evidence="12">
        <name>heme c</name>
        <dbReference type="ChEBI" id="CHEBI:61717"/>
    </cofactor>
    <text evidence="12">Binds 1 heme c group covalently per subunit.</text>
</comment>
<keyword evidence="3 12" id="KW-0813">Transport</keyword>
<reference evidence="14" key="1">
    <citation type="submission" date="2022-06" db="EMBL/GenBank/DDBJ databases">
        <title>New cyanobacteria of genus Symplocastrum in benthos of Lake Baikal.</title>
        <authorList>
            <person name="Sorokovikova E."/>
            <person name="Tikhonova I."/>
            <person name="Krasnopeev A."/>
            <person name="Evseev P."/>
            <person name="Gladkikh A."/>
            <person name="Belykh O."/>
        </authorList>
    </citation>
    <scope>NUCLEOTIDE SEQUENCE</scope>
    <source>
        <strain evidence="14">BBK-W-15</strain>
    </source>
</reference>
<evidence type="ECO:0000313" key="14">
    <source>
        <dbReference type="EMBL" id="MCP2730137.1"/>
    </source>
</evidence>
<dbReference type="InterPro" id="IPR016003">
    <property type="entry name" value="PsbV_cyt_c550-like"/>
</dbReference>
<feature type="binding site" description="covalent" evidence="12">
    <location>
        <position position="65"/>
    </location>
    <ligand>
        <name>heme c</name>
        <dbReference type="ChEBI" id="CHEBI:61717"/>
    </ligand>
</feature>
<dbReference type="GO" id="GO:0031676">
    <property type="term" value="C:plasma membrane-derived thylakoid membrane"/>
    <property type="evidence" value="ECO:0007669"/>
    <property type="project" value="UniProtKB-SubCell"/>
</dbReference>
<dbReference type="Proteomes" id="UP001204953">
    <property type="component" value="Unassembled WGS sequence"/>
</dbReference>
<evidence type="ECO:0000313" key="15">
    <source>
        <dbReference type="Proteomes" id="UP001204953"/>
    </source>
</evidence>
<dbReference type="GO" id="GO:0009523">
    <property type="term" value="C:photosystem II"/>
    <property type="evidence" value="ECO:0007669"/>
    <property type="project" value="UniProtKB-KW"/>
</dbReference>
<keyword evidence="8 12" id="KW-0408">Iron</keyword>
<keyword evidence="15" id="KW-1185">Reference proteome</keyword>
<keyword evidence="9 12" id="KW-0793">Thylakoid</keyword>
<evidence type="ECO:0000256" key="8">
    <source>
        <dbReference type="ARBA" id="ARBA00023004"/>
    </source>
</evidence>
<evidence type="ECO:0000256" key="12">
    <source>
        <dbReference type="HAMAP-Rule" id="MF_01378"/>
    </source>
</evidence>
<feature type="domain" description="Cytochrome c" evidence="13">
    <location>
        <begin position="49"/>
        <end position="148"/>
    </location>
</feature>
<dbReference type="GO" id="GO:0009055">
    <property type="term" value="F:electron transfer activity"/>
    <property type="evidence" value="ECO:0007669"/>
    <property type="project" value="InterPro"/>
</dbReference>
<dbReference type="GO" id="GO:0020037">
    <property type="term" value="F:heme binding"/>
    <property type="evidence" value="ECO:0007669"/>
    <property type="project" value="InterPro"/>
</dbReference>
<dbReference type="AlphaFoldDB" id="A0AAE3GU73"/>
<dbReference type="InterPro" id="IPR017851">
    <property type="entry name" value="PsbV_cyt_c550"/>
</dbReference>
<dbReference type="GO" id="GO:0019684">
    <property type="term" value="P:photosynthesis, light reaction"/>
    <property type="evidence" value="ECO:0007669"/>
    <property type="project" value="UniProtKB-UniRule"/>
</dbReference>
<feature type="binding site" description="axial binding residue" evidence="12">
    <location>
        <position position="117"/>
    </location>
    <ligand>
        <name>heme c</name>
        <dbReference type="ChEBI" id="CHEBI:61717"/>
    </ligand>
    <ligandPart>
        <name>Fe</name>
        <dbReference type="ChEBI" id="CHEBI:18248"/>
    </ligandPart>
</feature>
<evidence type="ECO:0000256" key="10">
    <source>
        <dbReference type="ARBA" id="ARBA00023136"/>
    </source>
</evidence>
<dbReference type="PIRSF" id="PIRSF005890">
    <property type="entry name" value="Phot_II_cyt_c550"/>
    <property type="match status" value="1"/>
</dbReference>